<dbReference type="RefSeq" id="WP_116001859.1">
    <property type="nucleotide sequence ID" value="NZ_QUOV01000001.1"/>
</dbReference>
<feature type="transmembrane region" description="Helical" evidence="1">
    <location>
        <begin position="120"/>
        <end position="138"/>
    </location>
</feature>
<name>A0A3E0UJT6_9GAMM</name>
<reference evidence="2 3" key="1">
    <citation type="submission" date="2018-08" db="EMBL/GenBank/DDBJ databases">
        <title>Thalassotalea euphylliae genome.</title>
        <authorList>
            <person name="Summers S."/>
            <person name="Rice S.A."/>
            <person name="Freckelton M.L."/>
            <person name="Nedved B.T."/>
            <person name="Hadfield M.G."/>
        </authorList>
    </citation>
    <scope>NUCLEOTIDE SEQUENCE [LARGE SCALE GENOMIC DNA]</scope>
    <source>
        <strain evidence="2 3">H2</strain>
    </source>
</reference>
<accession>A0A3E0UJT6</accession>
<dbReference type="AlphaFoldDB" id="A0A3E0UJT6"/>
<sequence length="187" mass="21822">MLRFDFTYQEHQIRYTVDFMGREKVYLNEELIAKPTQWFKSVNSVTININNETLKLHRTISSWSSGEYQITLTNTKRIIEKQSQFFFDKRLGDHDEKLIFKGHESQWVEEIKPPQRTLKLAFLFYMLSVLYSLTEGLFEQNWALPLILVAGGIILGYSVFDFIRCAISALFSAGKGHENIEAIKAQN</sequence>
<keyword evidence="1" id="KW-1133">Transmembrane helix</keyword>
<keyword evidence="1" id="KW-0472">Membrane</keyword>
<gene>
    <name evidence="2" type="ORF">DXX92_17140</name>
</gene>
<evidence type="ECO:0000256" key="1">
    <source>
        <dbReference type="SAM" id="Phobius"/>
    </source>
</evidence>
<keyword evidence="1" id="KW-0812">Transmembrane</keyword>
<dbReference type="EMBL" id="QUOV01000001">
    <property type="protein sequence ID" value="REL36897.1"/>
    <property type="molecule type" value="Genomic_DNA"/>
</dbReference>
<comment type="caution">
    <text evidence="2">The sequence shown here is derived from an EMBL/GenBank/DDBJ whole genome shotgun (WGS) entry which is preliminary data.</text>
</comment>
<feature type="transmembrane region" description="Helical" evidence="1">
    <location>
        <begin position="144"/>
        <end position="163"/>
    </location>
</feature>
<organism evidence="2 3">
    <name type="scientific">Thalassotalea euphylliae</name>
    <dbReference type="NCBI Taxonomy" id="1655234"/>
    <lineage>
        <taxon>Bacteria</taxon>
        <taxon>Pseudomonadati</taxon>
        <taxon>Pseudomonadota</taxon>
        <taxon>Gammaproteobacteria</taxon>
        <taxon>Alteromonadales</taxon>
        <taxon>Colwelliaceae</taxon>
        <taxon>Thalassotalea</taxon>
    </lineage>
</organism>
<evidence type="ECO:0000313" key="2">
    <source>
        <dbReference type="EMBL" id="REL36897.1"/>
    </source>
</evidence>
<evidence type="ECO:0000313" key="3">
    <source>
        <dbReference type="Proteomes" id="UP000256999"/>
    </source>
</evidence>
<protein>
    <submittedName>
        <fullName evidence="2">Uncharacterized protein</fullName>
    </submittedName>
</protein>
<proteinExistence type="predicted"/>
<dbReference type="Proteomes" id="UP000256999">
    <property type="component" value="Unassembled WGS sequence"/>
</dbReference>